<evidence type="ECO:0000313" key="2">
    <source>
        <dbReference type="Proteomes" id="UP000688137"/>
    </source>
</evidence>
<proteinExistence type="predicted"/>
<protein>
    <submittedName>
        <fullName evidence="1">Uncharacterized protein</fullName>
    </submittedName>
</protein>
<dbReference type="Proteomes" id="UP000688137">
    <property type="component" value="Unassembled WGS sequence"/>
</dbReference>
<gene>
    <name evidence="1" type="ORF">PPRIM_AZ9-3.1.T0510010</name>
</gene>
<keyword evidence="2" id="KW-1185">Reference proteome</keyword>
<organism evidence="1 2">
    <name type="scientific">Paramecium primaurelia</name>
    <dbReference type="NCBI Taxonomy" id="5886"/>
    <lineage>
        <taxon>Eukaryota</taxon>
        <taxon>Sar</taxon>
        <taxon>Alveolata</taxon>
        <taxon>Ciliophora</taxon>
        <taxon>Intramacronucleata</taxon>
        <taxon>Oligohymenophorea</taxon>
        <taxon>Peniculida</taxon>
        <taxon>Parameciidae</taxon>
        <taxon>Paramecium</taxon>
    </lineage>
</organism>
<comment type="caution">
    <text evidence="1">The sequence shown here is derived from an EMBL/GenBank/DDBJ whole genome shotgun (WGS) entry which is preliminary data.</text>
</comment>
<sequence length="91" mass="10915">MMLNDKDKQNDKILPGPGDYEIKFPLFDPDYIIKNNYHLLQFNLEKIALENKREYKNKKQLGQDLINFLSNLMKQQQRNYQSLGMYSSKRV</sequence>
<name>A0A8S1LZD6_PARPR</name>
<reference evidence="1" key="1">
    <citation type="submission" date="2021-01" db="EMBL/GenBank/DDBJ databases">
        <authorList>
            <consortium name="Genoscope - CEA"/>
            <person name="William W."/>
        </authorList>
    </citation>
    <scope>NUCLEOTIDE SEQUENCE</scope>
</reference>
<dbReference type="AlphaFoldDB" id="A0A8S1LZD6"/>
<dbReference type="EMBL" id="CAJJDM010000051">
    <property type="protein sequence ID" value="CAD8073390.1"/>
    <property type="molecule type" value="Genomic_DNA"/>
</dbReference>
<accession>A0A8S1LZD6</accession>
<evidence type="ECO:0000313" key="1">
    <source>
        <dbReference type="EMBL" id="CAD8073390.1"/>
    </source>
</evidence>